<dbReference type="PRINTS" id="PR01438">
    <property type="entry name" value="UNVRSLSTRESS"/>
</dbReference>
<keyword evidence="4" id="KW-1185">Reference proteome</keyword>
<protein>
    <submittedName>
        <fullName evidence="3">Universal stress protein family protein</fullName>
    </submittedName>
</protein>
<dbReference type="Gene3D" id="3.40.50.620">
    <property type="entry name" value="HUPs"/>
    <property type="match status" value="2"/>
</dbReference>
<dbReference type="Pfam" id="PF00582">
    <property type="entry name" value="Usp"/>
    <property type="match status" value="2"/>
</dbReference>
<dbReference type="PANTHER" id="PTHR46268">
    <property type="entry name" value="STRESS RESPONSE PROTEIN NHAX"/>
    <property type="match status" value="1"/>
</dbReference>
<dbReference type="Proteomes" id="UP000198131">
    <property type="component" value="Unassembled WGS sequence"/>
</dbReference>
<dbReference type="OrthoDB" id="878074at2"/>
<dbReference type="InterPro" id="IPR006015">
    <property type="entry name" value="Universal_stress_UspA"/>
</dbReference>
<sequence>MKPNLLVLTDFSPAAERARAYAAALAAALDAELHLMHVFAPLPIPTEAGLVVPVADERAMLESRSTLEQVAAALPVPATAELLETDWLEAVQQALQKYRPILLVAGLTTTHGLVDEWLSNRALPLPHQTGYPVLLVPEHLPDEALQPPKRIALSVEDRPFVLGPKAAALAPFLDTLGTDVVTICVLPWEDRAGGWVGAQAAQQCGLTGRMQRSGLHKVVHEEPAVGIQQAINELNSDMLVLLDQGHGWLHKIFSGSIIGEVLPHMHVPVLLLPARTLPYKD</sequence>
<evidence type="ECO:0000313" key="4">
    <source>
        <dbReference type="Proteomes" id="UP000198131"/>
    </source>
</evidence>
<evidence type="ECO:0000259" key="2">
    <source>
        <dbReference type="Pfam" id="PF00582"/>
    </source>
</evidence>
<dbReference type="EMBL" id="FYEW01000001">
    <property type="protein sequence ID" value="SNC66529.1"/>
    <property type="molecule type" value="Genomic_DNA"/>
</dbReference>
<proteinExistence type="inferred from homology"/>
<accession>A0A212TKC7</accession>
<evidence type="ECO:0000256" key="1">
    <source>
        <dbReference type="ARBA" id="ARBA00008791"/>
    </source>
</evidence>
<feature type="domain" description="UspA" evidence="2">
    <location>
        <begin position="4"/>
        <end position="119"/>
    </location>
</feature>
<reference evidence="4" key="1">
    <citation type="submission" date="2017-06" db="EMBL/GenBank/DDBJ databases">
        <authorList>
            <person name="Varghese N."/>
            <person name="Submissions S."/>
        </authorList>
    </citation>
    <scope>NUCLEOTIDE SEQUENCE [LARGE SCALE GENOMIC DNA]</scope>
    <source>
        <strain evidence="4">DSM 11116</strain>
    </source>
</reference>
<comment type="similarity">
    <text evidence="1">Belongs to the universal stress protein A family.</text>
</comment>
<dbReference type="InterPro" id="IPR014729">
    <property type="entry name" value="Rossmann-like_a/b/a_fold"/>
</dbReference>
<evidence type="ECO:0000313" key="3">
    <source>
        <dbReference type="EMBL" id="SNC66529.1"/>
    </source>
</evidence>
<gene>
    <name evidence="3" type="ORF">SAMN06265337_1641</name>
</gene>
<feature type="domain" description="UspA" evidence="2">
    <location>
        <begin position="216"/>
        <end position="272"/>
    </location>
</feature>
<name>A0A212TKC7_9BACT</name>
<dbReference type="AlphaFoldDB" id="A0A212TKC7"/>
<dbReference type="SUPFAM" id="SSF52402">
    <property type="entry name" value="Adenine nucleotide alpha hydrolases-like"/>
    <property type="match status" value="2"/>
</dbReference>
<organism evidence="3 4">
    <name type="scientific">Hymenobacter gelipurpurascens</name>
    <dbReference type="NCBI Taxonomy" id="89968"/>
    <lineage>
        <taxon>Bacteria</taxon>
        <taxon>Pseudomonadati</taxon>
        <taxon>Bacteroidota</taxon>
        <taxon>Cytophagia</taxon>
        <taxon>Cytophagales</taxon>
        <taxon>Hymenobacteraceae</taxon>
        <taxon>Hymenobacter</taxon>
    </lineage>
</organism>
<dbReference type="InterPro" id="IPR006016">
    <property type="entry name" value="UspA"/>
</dbReference>
<dbReference type="PANTHER" id="PTHR46268:SF6">
    <property type="entry name" value="UNIVERSAL STRESS PROTEIN UP12"/>
    <property type="match status" value="1"/>
</dbReference>
<dbReference type="RefSeq" id="WP_088842893.1">
    <property type="nucleotide sequence ID" value="NZ_FYEW01000001.1"/>
</dbReference>